<protein>
    <recommendedName>
        <fullName evidence="4">Cadmium resistance transporter family protein</fullName>
    </recommendedName>
</protein>
<keyword evidence="1" id="KW-1133">Transmembrane helix</keyword>
<feature type="transmembrane region" description="Helical" evidence="1">
    <location>
        <begin position="105"/>
        <end position="125"/>
    </location>
</feature>
<comment type="caution">
    <text evidence="2">The sequence shown here is derived from an EMBL/GenBank/DDBJ whole genome shotgun (WGS) entry which is preliminary data.</text>
</comment>
<feature type="transmembrane region" description="Helical" evidence="1">
    <location>
        <begin position="6"/>
        <end position="32"/>
    </location>
</feature>
<dbReference type="Proteomes" id="UP000597886">
    <property type="component" value="Unassembled WGS sequence"/>
</dbReference>
<dbReference type="EMBL" id="WVRA01000001">
    <property type="protein sequence ID" value="NOE17191.1"/>
    <property type="molecule type" value="Genomic_DNA"/>
</dbReference>
<feature type="transmembrane region" description="Helical" evidence="1">
    <location>
        <begin position="166"/>
        <end position="184"/>
    </location>
</feature>
<evidence type="ECO:0000256" key="1">
    <source>
        <dbReference type="SAM" id="Phobius"/>
    </source>
</evidence>
<name>A0AA90YRC0_9RHOB</name>
<evidence type="ECO:0008006" key="4">
    <source>
        <dbReference type="Google" id="ProtNLM"/>
    </source>
</evidence>
<reference evidence="2" key="1">
    <citation type="submission" date="2019-12" db="EMBL/GenBank/DDBJ databases">
        <title>Ruegeria JWLKs population differentiation of coral mucus and skeleton niches.</title>
        <authorList>
            <person name="Luo D."/>
        </authorList>
    </citation>
    <scope>NUCLEOTIDE SEQUENCE</scope>
    <source>
        <strain evidence="2">HKCCD6181</strain>
    </source>
</reference>
<accession>A0AA90YRC0</accession>
<proteinExistence type="predicted"/>
<sequence length="191" mass="20091">MLDHALFAVSAGIAMISTNLDNLAVLLGLILVMEQRRAIVGFAVAQTIVLSLAMTVAVGLNQSGLPFWIGYLGLVPLVFGLRGIWHQFREADNEGAVSKGAVTSVVTLFLSLSIDSFAVMTPLLADSAPSYRVVALIGAASAAALLVVVAAWGAPHAKSLGPRVARLDRIAPYIMVCVGLYILFNSPTDML</sequence>
<feature type="transmembrane region" description="Helical" evidence="1">
    <location>
        <begin position="131"/>
        <end position="154"/>
    </location>
</feature>
<gene>
    <name evidence="2" type="ORF">GS634_03530</name>
</gene>
<organism evidence="2 3">
    <name type="scientific">Ruegeria atlantica</name>
    <dbReference type="NCBI Taxonomy" id="81569"/>
    <lineage>
        <taxon>Bacteria</taxon>
        <taxon>Pseudomonadati</taxon>
        <taxon>Pseudomonadota</taxon>
        <taxon>Alphaproteobacteria</taxon>
        <taxon>Rhodobacterales</taxon>
        <taxon>Roseobacteraceae</taxon>
        <taxon>Ruegeria</taxon>
    </lineage>
</organism>
<dbReference type="AlphaFoldDB" id="A0AA90YRC0"/>
<keyword evidence="1" id="KW-0812">Transmembrane</keyword>
<keyword evidence="1" id="KW-0472">Membrane</keyword>
<evidence type="ECO:0000313" key="2">
    <source>
        <dbReference type="EMBL" id="NOE17191.1"/>
    </source>
</evidence>
<feature type="transmembrane region" description="Helical" evidence="1">
    <location>
        <begin position="39"/>
        <end position="59"/>
    </location>
</feature>
<feature type="transmembrane region" description="Helical" evidence="1">
    <location>
        <begin position="65"/>
        <end position="85"/>
    </location>
</feature>
<evidence type="ECO:0000313" key="3">
    <source>
        <dbReference type="Proteomes" id="UP000597886"/>
    </source>
</evidence>
<dbReference type="RefSeq" id="WP_171168233.1">
    <property type="nucleotide sequence ID" value="NZ_WVRA01000001.1"/>
</dbReference>